<dbReference type="RefSeq" id="WP_109763901.1">
    <property type="nucleotide sequence ID" value="NZ_QGGU01000008.1"/>
</dbReference>
<dbReference type="SMART" id="SM00507">
    <property type="entry name" value="HNHc"/>
    <property type="match status" value="1"/>
</dbReference>
<gene>
    <name evidence="2" type="ORF">C8D97_1081</name>
</gene>
<dbReference type="AlphaFoldDB" id="A0A316FLF6"/>
<accession>A0A316FLF6</accession>
<evidence type="ECO:0000259" key="1">
    <source>
        <dbReference type="SMART" id="SM00507"/>
    </source>
</evidence>
<proteinExistence type="predicted"/>
<protein>
    <submittedName>
        <fullName evidence="2">Uncharacterized protein (TIGR02646 family)</fullName>
    </submittedName>
</protein>
<dbReference type="OrthoDB" id="9816185at2"/>
<feature type="domain" description="HNH nuclease" evidence="1">
    <location>
        <begin position="37"/>
        <end position="94"/>
    </location>
</feature>
<dbReference type="EMBL" id="QGGU01000008">
    <property type="protein sequence ID" value="PWK49093.1"/>
    <property type="molecule type" value="Genomic_DNA"/>
</dbReference>
<reference evidence="2 3" key="1">
    <citation type="submission" date="2018-05" db="EMBL/GenBank/DDBJ databases">
        <title>Genomic Encyclopedia of Type Strains, Phase IV (KMG-IV): sequencing the most valuable type-strain genomes for metagenomic binning, comparative biology and taxonomic classification.</title>
        <authorList>
            <person name="Goeker M."/>
        </authorList>
    </citation>
    <scope>NUCLEOTIDE SEQUENCE [LARGE SCALE GENOMIC DNA]</scope>
    <source>
        <strain evidence="2 3">DSM 25350</strain>
    </source>
</reference>
<comment type="caution">
    <text evidence="2">The sequence shown here is derived from an EMBL/GenBank/DDBJ whole genome shotgun (WGS) entry which is preliminary data.</text>
</comment>
<dbReference type="CDD" id="cd00085">
    <property type="entry name" value="HNHc"/>
    <property type="match status" value="1"/>
</dbReference>
<dbReference type="InterPro" id="IPR003615">
    <property type="entry name" value="HNH_nuc"/>
</dbReference>
<dbReference type="Proteomes" id="UP000245790">
    <property type="component" value="Unassembled WGS sequence"/>
</dbReference>
<sequence length="248" mass="28053">MIKLNKSEAPDYLNDETVERLTVLFKDTGNNVWNHEKIKDALLLSSSSKCAYCECKLNAESNYMEVEHFEDKGSNPEKVVIWDNLLPSCKRCNGAKGAHDVLAEPIINPFLIDPKSHLGFKLYRLTDKTNVGKNTIDVLNLNHSERAVFKRFEIGEQVLSSIRDAHDRYQVWLKRGKTTRSKNILLGGIEGLLLECQPCSSYSATAATVLHCEPSYTKLVEILKEKGLWSDELEKLHDTSLELVLECA</sequence>
<keyword evidence="3" id="KW-1185">Reference proteome</keyword>
<dbReference type="Gene3D" id="1.10.30.50">
    <property type="match status" value="1"/>
</dbReference>
<evidence type="ECO:0000313" key="2">
    <source>
        <dbReference type="EMBL" id="PWK49093.1"/>
    </source>
</evidence>
<organism evidence="2 3">
    <name type="scientific">Pleionea mediterranea</name>
    <dbReference type="NCBI Taxonomy" id="523701"/>
    <lineage>
        <taxon>Bacteria</taxon>
        <taxon>Pseudomonadati</taxon>
        <taxon>Pseudomonadota</taxon>
        <taxon>Gammaproteobacteria</taxon>
        <taxon>Oceanospirillales</taxon>
        <taxon>Pleioneaceae</taxon>
        <taxon>Pleionea</taxon>
    </lineage>
</organism>
<name>A0A316FLF6_9GAMM</name>
<evidence type="ECO:0000313" key="3">
    <source>
        <dbReference type="Proteomes" id="UP000245790"/>
    </source>
</evidence>